<evidence type="ECO:0000256" key="9">
    <source>
        <dbReference type="ARBA" id="ARBA00031642"/>
    </source>
</evidence>
<feature type="transmembrane region" description="Helical" evidence="14">
    <location>
        <begin position="16"/>
        <end position="37"/>
    </location>
</feature>
<evidence type="ECO:0000256" key="12">
    <source>
        <dbReference type="ARBA" id="ARBA00043691"/>
    </source>
</evidence>
<protein>
    <recommendedName>
        <fullName evidence="5">Multiple inositol polyphosphate phosphatase 1</fullName>
        <ecNumber evidence="4">3.1.3.62</ecNumber>
        <ecNumber evidence="3">3.1.3.80</ecNumber>
    </recommendedName>
    <alternativeName>
        <fullName evidence="9">2,3-bisphosphoglycerate 3-phosphatase</fullName>
    </alternativeName>
</protein>
<keyword evidence="7" id="KW-0378">Hydrolase</keyword>
<dbReference type="Proteomes" id="UP000054324">
    <property type="component" value="Unassembled WGS sequence"/>
</dbReference>
<accession>A0A075AIQ6</accession>
<keyword evidence="14" id="KW-1133">Transmembrane helix</keyword>
<dbReference type="Pfam" id="PF00328">
    <property type="entry name" value="His_Phos_2"/>
    <property type="match status" value="1"/>
</dbReference>
<dbReference type="GO" id="GO:0034417">
    <property type="term" value="F:bisphosphoglycerate 3-phosphatase activity"/>
    <property type="evidence" value="ECO:0007669"/>
    <property type="project" value="UniProtKB-EC"/>
</dbReference>
<comment type="catalytic activity">
    <reaction evidence="12">
        <text>1D-myo-inositol hexakisphosphate + H2O = 1D-myo-inositol 1,2,4,5,6-pentakisphosphate + phosphate</text>
        <dbReference type="Rhea" id="RHEA:16989"/>
        <dbReference type="ChEBI" id="CHEBI:15377"/>
        <dbReference type="ChEBI" id="CHEBI:43474"/>
        <dbReference type="ChEBI" id="CHEBI:57798"/>
        <dbReference type="ChEBI" id="CHEBI:58130"/>
        <dbReference type="EC" id="3.1.3.62"/>
    </reaction>
    <physiologicalReaction direction="left-to-right" evidence="12">
        <dbReference type="Rhea" id="RHEA:16990"/>
    </physiologicalReaction>
</comment>
<comment type="similarity">
    <text evidence="2">Belongs to the histidine acid phosphatase family. MINPP1 subfamily.</text>
</comment>
<dbReference type="EMBL" id="KL596638">
    <property type="protein sequence ID" value="KER32049.1"/>
    <property type="molecule type" value="Genomic_DNA"/>
</dbReference>
<dbReference type="EC" id="3.1.3.62" evidence="4"/>
<comment type="subcellular location">
    <subcellularLocation>
        <location evidence="1">Membrane</location>
    </subcellularLocation>
</comment>
<evidence type="ECO:0000256" key="11">
    <source>
        <dbReference type="ARBA" id="ARBA00043671"/>
    </source>
</evidence>
<gene>
    <name evidence="15" type="ORF">T265_01827</name>
</gene>
<proteinExistence type="inferred from homology"/>
<organism evidence="15 16">
    <name type="scientific">Opisthorchis viverrini</name>
    <name type="common">Southeast Asian liver fluke</name>
    <dbReference type="NCBI Taxonomy" id="6198"/>
    <lineage>
        <taxon>Eukaryota</taxon>
        <taxon>Metazoa</taxon>
        <taxon>Spiralia</taxon>
        <taxon>Lophotrochozoa</taxon>
        <taxon>Platyhelminthes</taxon>
        <taxon>Trematoda</taxon>
        <taxon>Digenea</taxon>
        <taxon>Opisthorchiida</taxon>
        <taxon>Opisthorchiata</taxon>
        <taxon>Opisthorchiidae</taxon>
        <taxon>Opisthorchis</taxon>
    </lineage>
</organism>
<dbReference type="GO" id="GO:0003993">
    <property type="term" value="F:acid phosphatase activity"/>
    <property type="evidence" value="ECO:0007669"/>
    <property type="project" value="TreeGrafter"/>
</dbReference>
<dbReference type="KEGG" id="ovi:T265_01827"/>
<reference evidence="15 16" key="1">
    <citation type="submission" date="2013-11" db="EMBL/GenBank/DDBJ databases">
        <title>Opisthorchis viverrini - life in the bile duct.</title>
        <authorList>
            <person name="Young N.D."/>
            <person name="Nagarajan N."/>
            <person name="Lin S.J."/>
            <person name="Korhonen P.K."/>
            <person name="Jex A.R."/>
            <person name="Hall R.S."/>
            <person name="Safavi-Hemami H."/>
            <person name="Kaewkong W."/>
            <person name="Bertrand D."/>
            <person name="Gao S."/>
            <person name="Seet Q."/>
            <person name="Wongkham S."/>
            <person name="Teh B.T."/>
            <person name="Wongkham C."/>
            <person name="Intapan P.M."/>
            <person name="Maleewong W."/>
            <person name="Yang X."/>
            <person name="Hu M."/>
            <person name="Wang Z."/>
            <person name="Hofmann A."/>
            <person name="Sternberg P.W."/>
            <person name="Tan P."/>
            <person name="Wang J."/>
            <person name="Gasser R.B."/>
        </authorList>
    </citation>
    <scope>NUCLEOTIDE SEQUENCE [LARGE SCALE GENOMIC DNA]</scope>
</reference>
<dbReference type="GeneID" id="20316015"/>
<dbReference type="CTD" id="20316015"/>
<evidence type="ECO:0000256" key="14">
    <source>
        <dbReference type="SAM" id="Phobius"/>
    </source>
</evidence>
<evidence type="ECO:0000313" key="16">
    <source>
        <dbReference type="Proteomes" id="UP000054324"/>
    </source>
</evidence>
<evidence type="ECO:0000313" key="15">
    <source>
        <dbReference type="EMBL" id="KER32049.1"/>
    </source>
</evidence>
<sequence length="439" mass="49840">MHDPSSRNGKQLTASFPYIFLTINPIAYCFSLLMGLLTKIKLFIAFLIGIKSGTILDSLEDKKLDLSAFSTKTAYRYCGLTPFNDGTLQKLDSCKPIHINGIYRHGTRAPSLKDVQRVRDLRAKLLSSENVMLPSGFRDYPVPFANETDRGLLPRGLEELHSLGQRIRNRMPPWFESTDGIKFYTSSSSRAILSARSFYHGLFNLTPLDAQNTWDAELHLNALPETIQIADRFTRLFESCKRYATEIGKNKSALEEHFKFIDGAEMKEAFKEIMSRNRLPASKFSTGDIYIMFRICGYEIAVFSNDQSPWCGFLRKNYQPILEYILDLKSSSAVHIRWLCRDLDPGQLTCGAGVLRLLQRTLDASEFSHLNRRTCSRLSEVTGMAEQSNDDPVTGFDDRLTRQSGLPSQVGSYRKCPYAVSRKKQLRIAVYIVLSTKQS</sequence>
<keyword evidence="6" id="KW-0732">Signal</keyword>
<dbReference type="SUPFAM" id="SSF53254">
    <property type="entry name" value="Phosphoglycerate mutase-like"/>
    <property type="match status" value="1"/>
</dbReference>
<evidence type="ECO:0000256" key="4">
    <source>
        <dbReference type="ARBA" id="ARBA00013040"/>
    </source>
</evidence>
<evidence type="ECO:0000256" key="10">
    <source>
        <dbReference type="ARBA" id="ARBA00043668"/>
    </source>
</evidence>
<comment type="catalytic activity">
    <reaction evidence="10">
        <text>1D-myo-inositol 1,2,5,6-tetrakisphosphate + H2O = 1D-myo-inositol 1,2,6-trisphosphate + phosphate</text>
        <dbReference type="Rhea" id="RHEA:77119"/>
        <dbReference type="ChEBI" id="CHEBI:15377"/>
        <dbReference type="ChEBI" id="CHEBI:43474"/>
        <dbReference type="ChEBI" id="CHEBI:195535"/>
        <dbReference type="ChEBI" id="CHEBI:195537"/>
        <dbReference type="EC" id="3.1.3.62"/>
    </reaction>
    <physiologicalReaction direction="left-to-right" evidence="10">
        <dbReference type="Rhea" id="RHEA:77120"/>
    </physiologicalReaction>
</comment>
<dbReference type="Gene3D" id="3.40.50.1240">
    <property type="entry name" value="Phosphoglycerate mutase-like"/>
    <property type="match status" value="1"/>
</dbReference>
<evidence type="ECO:0000256" key="6">
    <source>
        <dbReference type="ARBA" id="ARBA00022729"/>
    </source>
</evidence>
<dbReference type="InterPro" id="IPR000560">
    <property type="entry name" value="His_Pase_clade-2"/>
</dbReference>
<evidence type="ECO:0000256" key="2">
    <source>
        <dbReference type="ARBA" id="ARBA00008422"/>
    </source>
</evidence>
<evidence type="ECO:0000256" key="1">
    <source>
        <dbReference type="ARBA" id="ARBA00004370"/>
    </source>
</evidence>
<dbReference type="PANTHER" id="PTHR20963:SF8">
    <property type="entry name" value="MULTIPLE INOSITOL POLYPHOSPHATE PHOSPHATASE 1"/>
    <property type="match status" value="1"/>
</dbReference>
<name>A0A075AIQ6_OPIVI</name>
<evidence type="ECO:0000256" key="8">
    <source>
        <dbReference type="ARBA" id="ARBA00023136"/>
    </source>
</evidence>
<comment type="catalytic activity">
    <reaction evidence="13">
        <text>(2R)-2,3-bisphosphoglycerate + H2O = (2R)-2-phosphoglycerate + phosphate</text>
        <dbReference type="Rhea" id="RHEA:27381"/>
        <dbReference type="ChEBI" id="CHEBI:15377"/>
        <dbReference type="ChEBI" id="CHEBI:43474"/>
        <dbReference type="ChEBI" id="CHEBI:58248"/>
        <dbReference type="ChEBI" id="CHEBI:58289"/>
        <dbReference type="EC" id="3.1.3.80"/>
    </reaction>
    <physiologicalReaction direction="left-to-right" evidence="13">
        <dbReference type="Rhea" id="RHEA:27382"/>
    </physiologicalReaction>
</comment>
<keyword evidence="14" id="KW-0812">Transmembrane</keyword>
<evidence type="ECO:0000256" key="7">
    <source>
        <dbReference type="ARBA" id="ARBA00022801"/>
    </source>
</evidence>
<dbReference type="STRING" id="6198.A0A075AIQ6"/>
<dbReference type="CDD" id="cd07040">
    <property type="entry name" value="HP"/>
    <property type="match status" value="1"/>
</dbReference>
<evidence type="ECO:0000256" key="5">
    <source>
        <dbReference type="ARBA" id="ARBA00018097"/>
    </source>
</evidence>
<dbReference type="InterPro" id="IPR029033">
    <property type="entry name" value="His_PPase_superfam"/>
</dbReference>
<dbReference type="PANTHER" id="PTHR20963">
    <property type="entry name" value="MULTIPLE INOSITOL POLYPHOSPHATE PHOSPHATASE-RELATED"/>
    <property type="match status" value="1"/>
</dbReference>
<keyword evidence="8 14" id="KW-0472">Membrane</keyword>
<keyword evidence="16" id="KW-1185">Reference proteome</keyword>
<dbReference type="RefSeq" id="XP_009164201.1">
    <property type="nucleotide sequence ID" value="XM_009165937.1"/>
</dbReference>
<comment type="catalytic activity">
    <reaction evidence="11">
        <text>1D-myo-inositol 1,2,4,5,6-pentakisphosphate + H2O = 1D-myo-inositol 1,2,5,6-tetrakisphosphate + phosphate</text>
        <dbReference type="Rhea" id="RHEA:77115"/>
        <dbReference type="ChEBI" id="CHEBI:15377"/>
        <dbReference type="ChEBI" id="CHEBI:43474"/>
        <dbReference type="ChEBI" id="CHEBI:57798"/>
        <dbReference type="ChEBI" id="CHEBI:195535"/>
        <dbReference type="EC" id="3.1.3.62"/>
    </reaction>
    <physiologicalReaction direction="left-to-right" evidence="11">
        <dbReference type="Rhea" id="RHEA:77116"/>
    </physiologicalReaction>
</comment>
<evidence type="ECO:0000256" key="3">
    <source>
        <dbReference type="ARBA" id="ARBA00012976"/>
    </source>
</evidence>
<dbReference type="AlphaFoldDB" id="A0A075AIQ6"/>
<evidence type="ECO:0000256" key="13">
    <source>
        <dbReference type="ARBA" id="ARBA00043832"/>
    </source>
</evidence>
<dbReference type="GO" id="GO:0052745">
    <property type="term" value="F:inositol phosphate phosphatase activity"/>
    <property type="evidence" value="ECO:0007669"/>
    <property type="project" value="TreeGrafter"/>
</dbReference>
<dbReference type="GO" id="GO:0016020">
    <property type="term" value="C:membrane"/>
    <property type="evidence" value="ECO:0007669"/>
    <property type="project" value="UniProtKB-SubCell"/>
</dbReference>
<dbReference type="EC" id="3.1.3.80" evidence="3"/>
<dbReference type="OrthoDB" id="6509975at2759"/>